<keyword evidence="3" id="KW-1185">Reference proteome</keyword>
<evidence type="ECO:0000313" key="3">
    <source>
        <dbReference type="Proteomes" id="UP000176562"/>
    </source>
</evidence>
<proteinExistence type="predicted"/>
<dbReference type="InterPro" id="IPR003033">
    <property type="entry name" value="SCP2_sterol-bd_dom"/>
</dbReference>
<dbReference type="SUPFAM" id="SSF55718">
    <property type="entry name" value="SCP-like"/>
    <property type="match status" value="1"/>
</dbReference>
<dbReference type="InterPro" id="IPR036527">
    <property type="entry name" value="SCP2_sterol-bd_dom_sf"/>
</dbReference>
<protein>
    <submittedName>
        <fullName evidence="2">Sterol-binding protein</fullName>
    </submittedName>
</protein>
<accession>A0A1D9M820</accession>
<dbReference type="RefSeq" id="WP_071165222.1">
    <property type="nucleotide sequence ID" value="NZ_CP017781.1"/>
</dbReference>
<dbReference type="AlphaFoldDB" id="A0A1D9M820"/>
<dbReference type="KEGG" id="rhp:LPB142_00695"/>
<evidence type="ECO:0000313" key="2">
    <source>
        <dbReference type="EMBL" id="AOZ68016.1"/>
    </source>
</evidence>
<dbReference type="Pfam" id="PF02036">
    <property type="entry name" value="SCP2"/>
    <property type="match status" value="1"/>
</dbReference>
<sequence>MSASPDTLPRTPRPGVSAMARLSCLIVQPVLTRVVRRIAKRHPSLFARLGPHQGTDFVIDPVELPFALHLRPDPQALVFRAVPRGATPEAGATIRGKFMLLLELVDSEEDGDAAFFSRDLEVTGDTEAVVRLRNALDDVDGSIAEETAEMFGPPGRAILARLRRAYPT</sequence>
<name>A0A1D9M820_9RHOB</name>
<dbReference type="Gene3D" id="3.30.1050.10">
    <property type="entry name" value="SCP2 sterol-binding domain"/>
    <property type="match status" value="1"/>
</dbReference>
<organism evidence="2 3">
    <name type="scientific">Rhodobacter xanthinilyticus</name>
    <dbReference type="NCBI Taxonomy" id="1850250"/>
    <lineage>
        <taxon>Bacteria</taxon>
        <taxon>Pseudomonadati</taxon>
        <taxon>Pseudomonadota</taxon>
        <taxon>Alphaproteobacteria</taxon>
        <taxon>Rhodobacterales</taxon>
        <taxon>Rhodobacter group</taxon>
        <taxon>Rhodobacter</taxon>
    </lineage>
</organism>
<dbReference type="STRING" id="1850250.LPB142_00695"/>
<gene>
    <name evidence="2" type="ORF">LPB142_00695</name>
</gene>
<feature type="domain" description="SCP2" evidence="1">
    <location>
        <begin position="47"/>
        <end position="137"/>
    </location>
</feature>
<reference evidence="2 3" key="1">
    <citation type="submission" date="2016-10" db="EMBL/GenBank/DDBJ databases">
        <title>Rhodobacter sp. LPB0142, isolated from sea water.</title>
        <authorList>
            <person name="Kim E."/>
            <person name="Yi H."/>
        </authorList>
    </citation>
    <scope>NUCLEOTIDE SEQUENCE [LARGE SCALE GENOMIC DNA]</scope>
    <source>
        <strain evidence="2 3">LPB0142</strain>
    </source>
</reference>
<dbReference type="EMBL" id="CP017781">
    <property type="protein sequence ID" value="AOZ68016.1"/>
    <property type="molecule type" value="Genomic_DNA"/>
</dbReference>
<dbReference type="Proteomes" id="UP000176562">
    <property type="component" value="Chromosome"/>
</dbReference>
<evidence type="ECO:0000259" key="1">
    <source>
        <dbReference type="Pfam" id="PF02036"/>
    </source>
</evidence>